<proteinExistence type="predicted"/>
<dbReference type="Gene3D" id="3.40.50.720">
    <property type="entry name" value="NAD(P)-binding Rossmann-like Domain"/>
    <property type="match status" value="1"/>
</dbReference>
<dbReference type="HOGENOM" id="CLU_023194_1_3_10"/>
<keyword evidence="5" id="KW-1185">Reference proteome</keyword>
<gene>
    <name evidence="4" type="ORF">VC82_1111</name>
</gene>
<dbReference type="InterPro" id="IPR055170">
    <property type="entry name" value="GFO_IDH_MocA-like_dom"/>
</dbReference>
<dbReference type="InterPro" id="IPR036291">
    <property type="entry name" value="NAD(P)-bd_dom_sf"/>
</dbReference>
<dbReference type="Pfam" id="PF22725">
    <property type="entry name" value="GFO_IDH_MocA_C3"/>
    <property type="match status" value="1"/>
</dbReference>
<dbReference type="Gene3D" id="3.30.360.10">
    <property type="entry name" value="Dihydrodipicolinate Reductase, domain 2"/>
    <property type="match status" value="1"/>
</dbReference>
<dbReference type="Pfam" id="PF01408">
    <property type="entry name" value="GFO_IDH_MocA"/>
    <property type="match status" value="1"/>
</dbReference>
<accession>A0A0D5YR44</accession>
<dbReference type="InterPro" id="IPR000683">
    <property type="entry name" value="Gfo/Idh/MocA-like_OxRdtase_N"/>
</dbReference>
<feature type="domain" description="Gfo/Idh/MocA-like oxidoreductase N-terminal" evidence="2">
    <location>
        <begin position="12"/>
        <end position="132"/>
    </location>
</feature>
<dbReference type="AlphaFoldDB" id="A0A0D5YR44"/>
<protein>
    <submittedName>
        <fullName evidence="4">Oxidoreductase, Gfo/Idh/MocA family, putative</fullName>
    </submittedName>
</protein>
<organism evidence="4 5">
    <name type="scientific">Flagellimonas lutaonensis</name>
    <dbReference type="NCBI Taxonomy" id="516051"/>
    <lineage>
        <taxon>Bacteria</taxon>
        <taxon>Pseudomonadati</taxon>
        <taxon>Bacteroidota</taxon>
        <taxon>Flavobacteriia</taxon>
        <taxon>Flavobacteriales</taxon>
        <taxon>Flavobacteriaceae</taxon>
        <taxon>Flagellimonas</taxon>
    </lineage>
</organism>
<evidence type="ECO:0000259" key="3">
    <source>
        <dbReference type="Pfam" id="PF22725"/>
    </source>
</evidence>
<name>A0A0D5YR44_9FLAO</name>
<dbReference type="InterPro" id="IPR050463">
    <property type="entry name" value="Gfo/Idh/MocA_oxidrdct_glycsds"/>
</dbReference>
<dbReference type="SUPFAM" id="SSF55347">
    <property type="entry name" value="Glyceraldehyde-3-phosphate dehydrogenase-like, C-terminal domain"/>
    <property type="match status" value="1"/>
</dbReference>
<dbReference type="SUPFAM" id="SSF51735">
    <property type="entry name" value="NAD(P)-binding Rossmann-fold domains"/>
    <property type="match status" value="1"/>
</dbReference>
<sequence length="331" mass="37426">MALKPYFDKGPIRWGFIGCGAVTEVKSGPAYQMTDGFEGCMVMRRDIGKARDYAYRHGIPKYTDNAAELIESPLVDAVYIATPPDTHKYYALQVAEAGKPCCVEKPMAPSFRESLSICQAFEEKNLPLFIAHYRRSLPRFNQVKQWLAKSLIGDVRHIRWHLGKPPNRKDLNVEYNWRTDPAVAPGGYFDDLASHGLDLFSYFFGSVKKAQGFARNQMGLYKAFDNIVGNWVYESGVTGQGSWNFGAHEREDVVEIYGSKGKIVFSVFDEAPIQLTTEARTESLLIENPKHIQHYHVENIKRHLIGDAKHPSLGVDGLHISWLMDQILGKQ</sequence>
<evidence type="ECO:0000259" key="2">
    <source>
        <dbReference type="Pfam" id="PF01408"/>
    </source>
</evidence>
<dbReference type="STRING" id="516051.VC82_1111"/>
<dbReference type="KEGG" id="mlt:VC82_1111"/>
<feature type="domain" description="GFO/IDH/MocA-like oxidoreductase" evidence="3">
    <location>
        <begin position="140"/>
        <end position="263"/>
    </location>
</feature>
<keyword evidence="1" id="KW-0560">Oxidoreductase</keyword>
<dbReference type="PANTHER" id="PTHR43818">
    <property type="entry name" value="BCDNA.GH03377"/>
    <property type="match status" value="1"/>
</dbReference>
<dbReference type="PATRIC" id="fig|516051.4.peg.1148"/>
<dbReference type="OrthoDB" id="9795543at2"/>
<dbReference type="RefSeq" id="WP_045801478.1">
    <property type="nucleotide sequence ID" value="NZ_CP011071.1"/>
</dbReference>
<evidence type="ECO:0000313" key="4">
    <source>
        <dbReference type="EMBL" id="AKA34755.1"/>
    </source>
</evidence>
<dbReference type="GO" id="GO:0016491">
    <property type="term" value="F:oxidoreductase activity"/>
    <property type="evidence" value="ECO:0007669"/>
    <property type="project" value="UniProtKB-KW"/>
</dbReference>
<dbReference type="Proteomes" id="UP000032726">
    <property type="component" value="Chromosome"/>
</dbReference>
<reference evidence="4 5" key="1">
    <citation type="submission" date="2015-03" db="EMBL/GenBank/DDBJ databases">
        <title>Complete genome sequence of Muricauda lutaonensis CC-HSB-11T, isolated from a coastal hot spring.</title>
        <authorList>
            <person name="Kim K.M."/>
        </authorList>
    </citation>
    <scope>NUCLEOTIDE SEQUENCE [LARGE SCALE GENOMIC DNA]</scope>
    <source>
        <strain evidence="4 5">CC-HSB-11</strain>
    </source>
</reference>
<dbReference type="PANTHER" id="PTHR43818:SF11">
    <property type="entry name" value="BCDNA.GH03377"/>
    <property type="match status" value="1"/>
</dbReference>
<evidence type="ECO:0000313" key="5">
    <source>
        <dbReference type="Proteomes" id="UP000032726"/>
    </source>
</evidence>
<dbReference type="GO" id="GO:0000166">
    <property type="term" value="F:nucleotide binding"/>
    <property type="evidence" value="ECO:0007669"/>
    <property type="project" value="InterPro"/>
</dbReference>
<evidence type="ECO:0000256" key="1">
    <source>
        <dbReference type="ARBA" id="ARBA00023002"/>
    </source>
</evidence>
<dbReference type="EMBL" id="CP011071">
    <property type="protein sequence ID" value="AKA34755.1"/>
    <property type="molecule type" value="Genomic_DNA"/>
</dbReference>